<protein>
    <recommendedName>
        <fullName evidence="1">DUF6969 domain-containing protein</fullName>
    </recommendedName>
</protein>
<dbReference type="eggNOG" id="ENOG502ZCN0">
    <property type="taxonomic scope" value="Bacteria"/>
</dbReference>
<feature type="domain" description="DUF6969" evidence="1">
    <location>
        <begin position="9"/>
        <end position="190"/>
    </location>
</feature>
<organism evidence="2 3">
    <name type="scientific">Rhodanobacter thiooxydans</name>
    <dbReference type="NCBI Taxonomy" id="416169"/>
    <lineage>
        <taxon>Bacteria</taxon>
        <taxon>Pseudomonadati</taxon>
        <taxon>Pseudomonadota</taxon>
        <taxon>Gammaproteobacteria</taxon>
        <taxon>Lysobacterales</taxon>
        <taxon>Rhodanobacteraceae</taxon>
        <taxon>Rhodanobacter</taxon>
    </lineage>
</organism>
<dbReference type="EMBL" id="LVJS01000050">
    <property type="protein sequence ID" value="KZC23131.1"/>
    <property type="molecule type" value="Genomic_DNA"/>
</dbReference>
<keyword evidence="3" id="KW-1185">Reference proteome</keyword>
<accession>A0A154QH15</accession>
<evidence type="ECO:0000313" key="3">
    <source>
        <dbReference type="Proteomes" id="UP000076131"/>
    </source>
</evidence>
<evidence type="ECO:0000259" key="1">
    <source>
        <dbReference type="Pfam" id="PF22308"/>
    </source>
</evidence>
<dbReference type="Proteomes" id="UP000076131">
    <property type="component" value="Unassembled WGS sequence"/>
</dbReference>
<dbReference type="Pfam" id="PF22308">
    <property type="entry name" value="DUF6969"/>
    <property type="match status" value="1"/>
</dbReference>
<dbReference type="STRING" id="416169.RHOFW104T7_15640"/>
<proteinExistence type="predicted"/>
<dbReference type="InterPro" id="IPR054242">
    <property type="entry name" value="DUF6969"/>
</dbReference>
<dbReference type="AlphaFoldDB" id="A0A154QH15"/>
<reference evidence="2 3" key="1">
    <citation type="journal article" date="2016" name="MBio">
        <title>Lateral Gene Transfer in a Heavy Metal-Contaminated-Groundwater Microbial Community.</title>
        <authorList>
            <person name="Hemme C.L."/>
            <person name="Green S.J."/>
            <person name="Rishishwar L."/>
            <person name="Prakash O."/>
            <person name="Pettenato A."/>
            <person name="Chakraborty R."/>
            <person name="Deutschbauer A.M."/>
            <person name="Van Nostrand J.D."/>
            <person name="Wu L."/>
            <person name="He Z."/>
            <person name="Jordan I.K."/>
            <person name="Hazen T.C."/>
            <person name="Arkin A.P."/>
            <person name="Kostka J.E."/>
            <person name="Zhou J."/>
        </authorList>
    </citation>
    <scope>NUCLEOTIDE SEQUENCE [LARGE SCALE GENOMIC DNA]</scope>
    <source>
        <strain evidence="2 3">FW104-T7</strain>
    </source>
</reference>
<name>A0A154QH15_9GAMM</name>
<gene>
    <name evidence="2" type="ORF">RHOFW104T7_15640</name>
</gene>
<sequence>MRSTRRTARDLISLLDDCVARGVTPLGEALGPKVPQAWQQYAAAEGQALRAGGWFFYYHSHDRGTPGEHGHFHVFTDLPRVRGKRVSGFSHLVGIGVDARGLPLRLFTTNRWVTAETWQDAQAMTAKFARLVAARPDASDRLERWLHDLLVLFAPQIRLLLARRDRRVAAHGGEGVFEDRRMYVLSCCKVSLTDQVAAIDAASS</sequence>
<evidence type="ECO:0000313" key="2">
    <source>
        <dbReference type="EMBL" id="KZC23131.1"/>
    </source>
</evidence>
<comment type="caution">
    <text evidence="2">The sequence shown here is derived from an EMBL/GenBank/DDBJ whole genome shotgun (WGS) entry which is preliminary data.</text>
</comment>